<evidence type="ECO:0000256" key="4">
    <source>
        <dbReference type="ARBA" id="ARBA00022676"/>
    </source>
</evidence>
<keyword evidence="14" id="KW-1185">Reference proteome</keyword>
<feature type="transmembrane region" description="Helical" evidence="12">
    <location>
        <begin position="155"/>
        <end position="173"/>
    </location>
</feature>
<evidence type="ECO:0000256" key="10">
    <source>
        <dbReference type="ARBA" id="ARBA00044721"/>
    </source>
</evidence>
<feature type="transmembrane region" description="Helical" evidence="12">
    <location>
        <begin position="180"/>
        <end position="199"/>
    </location>
</feature>
<dbReference type="Pfam" id="PF03901">
    <property type="entry name" value="Glyco_transf_22"/>
    <property type="match status" value="1"/>
</dbReference>
<dbReference type="AlphaFoldDB" id="A0A803NH77"/>
<dbReference type="OrthoDB" id="19039at2759"/>
<feature type="transmembrane region" description="Helical" evidence="12">
    <location>
        <begin position="97"/>
        <end position="116"/>
    </location>
</feature>
<proteinExistence type="inferred from homology"/>
<evidence type="ECO:0000256" key="7">
    <source>
        <dbReference type="ARBA" id="ARBA00022824"/>
    </source>
</evidence>
<organism evidence="13 14">
    <name type="scientific">Cannabis sativa</name>
    <name type="common">Hemp</name>
    <name type="synonym">Marijuana</name>
    <dbReference type="NCBI Taxonomy" id="3483"/>
    <lineage>
        <taxon>Eukaryota</taxon>
        <taxon>Viridiplantae</taxon>
        <taxon>Streptophyta</taxon>
        <taxon>Embryophyta</taxon>
        <taxon>Tracheophyta</taxon>
        <taxon>Spermatophyta</taxon>
        <taxon>Magnoliopsida</taxon>
        <taxon>eudicotyledons</taxon>
        <taxon>Gunneridae</taxon>
        <taxon>Pentapetalae</taxon>
        <taxon>rosids</taxon>
        <taxon>fabids</taxon>
        <taxon>Rosales</taxon>
        <taxon>Cannabaceae</taxon>
        <taxon>Cannabis</taxon>
    </lineage>
</organism>
<dbReference type="OMA" id="WWVEVRM"/>
<dbReference type="Proteomes" id="UP000596661">
    <property type="component" value="Chromosome 1"/>
</dbReference>
<reference evidence="13" key="1">
    <citation type="submission" date="2018-11" db="EMBL/GenBank/DDBJ databases">
        <authorList>
            <person name="Grassa J C."/>
        </authorList>
    </citation>
    <scope>NUCLEOTIDE SEQUENCE [LARGE SCALE GENOMIC DNA]</scope>
</reference>
<keyword evidence="7 12" id="KW-0256">Endoplasmic reticulum</keyword>
<dbReference type="GO" id="GO:0052917">
    <property type="term" value="F:dol-P-Man:Man(7)GlcNAc(2)-PP-Dol alpha-1,6-mannosyltransferase activity"/>
    <property type="evidence" value="ECO:0007669"/>
    <property type="project" value="UniProtKB-EC"/>
</dbReference>
<feature type="transmembrane region" description="Helical" evidence="12">
    <location>
        <begin position="318"/>
        <end position="335"/>
    </location>
</feature>
<feature type="transmembrane region" description="Helical" evidence="12">
    <location>
        <begin position="123"/>
        <end position="143"/>
    </location>
</feature>
<feature type="transmembrane region" description="Helical" evidence="12">
    <location>
        <begin position="289"/>
        <end position="311"/>
    </location>
</feature>
<dbReference type="EC" id="2.4.1.-" evidence="12"/>
<sequence length="525" mass="60232">MRASSSSSSFFFFFDSVSSSSLVSCALVMALSSSKFLKSYGYDLLLGSIAAFYVFTVPYTKVEESFNVQATHDILYHRHHIDKYDHLEFPGVVPRTFLGALLVSTVASPVILIINLMHFPKLYALFAVRMALGCIVLSTLRLFRLQVRDKFGQQVEAFFVILTTLQFHLLFYCSRPLPNIFALGVVNLAYAFWLKGKFYSALNCLIFATVVFRCDILLLICPLGLELLLTKSITIWGTLKHCIWFALVCIGLTILIDSIFWRRLLWPEFEVFWFNSVLNRSSEWGTHPFHWYFTSALPRSLLAAYPLFLFGVFLDRRVPLFIIPVFSFVLVYSKLPHKELRFIISSVPIFNLSAAIAANRIYNNRGKSYWKLLYFMMLGLLLVSLGCTAITFMASYENYPSGHALRNLHQIGHLANHTKEKWVHIDTFSAMNGISRFCENDFPWRYSKEEGIPLGELVQRNFTYLITEHPAVNGFKCLFTIDGFSKVRFQPGFPPISMIREPKVYAHGNESNKDDINRNWPGCFS</sequence>
<name>A0A803NH77_CANSA</name>
<accession>A0A803NH77</accession>
<dbReference type="PANTHER" id="PTHR22760">
    <property type="entry name" value="GLYCOSYLTRANSFERASE"/>
    <property type="match status" value="1"/>
</dbReference>
<comment type="similarity">
    <text evidence="3 12">Belongs to the glycosyltransferase 22 family.</text>
</comment>
<dbReference type="EnsemblPlants" id="evm.model.01.1472.1.5bd9b135">
    <property type="protein sequence ID" value="cds.evm.model.01.1472.1.5bd9b135"/>
    <property type="gene ID" value="evm.TU.01.1472"/>
</dbReference>
<keyword evidence="8 12" id="KW-1133">Transmembrane helix</keyword>
<evidence type="ECO:0000256" key="6">
    <source>
        <dbReference type="ARBA" id="ARBA00022692"/>
    </source>
</evidence>
<keyword evidence="6 12" id="KW-0812">Transmembrane</keyword>
<dbReference type="GO" id="GO:0005789">
    <property type="term" value="C:endoplasmic reticulum membrane"/>
    <property type="evidence" value="ECO:0007669"/>
    <property type="project" value="UniProtKB-SubCell"/>
</dbReference>
<evidence type="ECO:0000256" key="3">
    <source>
        <dbReference type="ARBA" id="ARBA00007063"/>
    </source>
</evidence>
<keyword evidence="5" id="KW-0808">Transferase</keyword>
<reference evidence="13" key="2">
    <citation type="submission" date="2021-03" db="UniProtKB">
        <authorList>
            <consortium name="EnsemblPlants"/>
        </authorList>
    </citation>
    <scope>IDENTIFICATION</scope>
</reference>
<evidence type="ECO:0000256" key="12">
    <source>
        <dbReference type="RuleBase" id="RU363075"/>
    </source>
</evidence>
<evidence type="ECO:0000256" key="8">
    <source>
        <dbReference type="ARBA" id="ARBA00022989"/>
    </source>
</evidence>
<dbReference type="EMBL" id="UZAU01000032">
    <property type="status" value="NOT_ANNOTATED_CDS"/>
    <property type="molecule type" value="Genomic_DNA"/>
</dbReference>
<dbReference type="GO" id="GO:0006487">
    <property type="term" value="P:protein N-linked glycosylation"/>
    <property type="evidence" value="ECO:0007669"/>
    <property type="project" value="TreeGrafter"/>
</dbReference>
<evidence type="ECO:0000313" key="13">
    <source>
        <dbReference type="EnsemblPlants" id="cds.evm.model.01.1472.1.5bd9b135"/>
    </source>
</evidence>
<keyword evidence="9 12" id="KW-0472">Membrane</keyword>
<feature type="transmembrane region" description="Helical" evidence="12">
    <location>
        <begin position="341"/>
        <end position="362"/>
    </location>
</feature>
<evidence type="ECO:0000256" key="9">
    <source>
        <dbReference type="ARBA" id="ARBA00023136"/>
    </source>
</evidence>
<gene>
    <name evidence="13" type="primary">LOC115709948</name>
</gene>
<evidence type="ECO:0000256" key="2">
    <source>
        <dbReference type="ARBA" id="ARBA00004922"/>
    </source>
</evidence>
<feature type="transmembrane region" description="Helical" evidence="12">
    <location>
        <begin position="374"/>
        <end position="396"/>
    </location>
</feature>
<evidence type="ECO:0000313" key="14">
    <source>
        <dbReference type="Proteomes" id="UP000596661"/>
    </source>
</evidence>
<dbReference type="Gramene" id="evm.model.01.1472.1.5bd9b135">
    <property type="protein sequence ID" value="cds.evm.model.01.1472.1.5bd9b135"/>
    <property type="gene ID" value="evm.TU.01.1472"/>
</dbReference>
<evidence type="ECO:0000256" key="11">
    <source>
        <dbReference type="ARBA" id="ARBA00048899"/>
    </source>
</evidence>
<protein>
    <recommendedName>
        <fullName evidence="12">Mannosyltransferase</fullName>
        <ecNumber evidence="12">2.4.1.-</ecNumber>
    </recommendedName>
</protein>
<evidence type="ECO:0000256" key="1">
    <source>
        <dbReference type="ARBA" id="ARBA00004477"/>
    </source>
</evidence>
<feature type="transmembrane region" description="Helical" evidence="12">
    <location>
        <begin position="205"/>
        <end position="229"/>
    </location>
</feature>
<comment type="catalytic activity">
    <reaction evidence="11">
        <text>an alpha-D-Man-(1-&gt;2)-alpha-D-Man-(1-&gt;2)-alpha-D-Man-(1-&gt;3)-[alpha-D-Man-(1-&gt;2)-alpha-D-Man-(1-&gt;3)-alpha-D-Man-(1-&gt;6)]-beta-D-Man-(1-&gt;4)-beta-D-GlcNAc-(1-&gt;4)-alpha-D-GlcNAc-diphospho-di-trans,poly-cis-dolichol + a di-trans,poly-cis-dolichyl beta-D-mannosyl phosphate = an alpha-D-Man-(1-&gt;2)-alpha-D-Man-(1-&gt;2)-alpha-D-Man-(1-&gt;3)-[alpha-D-Man-(1-&gt;2)-alpha-D-Man-(1-&gt;3)-[alpha-D-Man-(1-&gt;6)]-alpha-D-Man-(1-&gt;6)]-beta-D-Man-(1-&gt;4)-beta-D-GlcNAc-(1-&gt;4)-alpha-D-GlcNAc-diphospho-di-trans,poly-cis-dolichol + a di-trans,poly-cis-dolichyl phosphate + H(+)</text>
        <dbReference type="Rhea" id="RHEA:29535"/>
        <dbReference type="Rhea" id="RHEA-COMP:19498"/>
        <dbReference type="Rhea" id="RHEA-COMP:19501"/>
        <dbReference type="Rhea" id="RHEA-COMP:19518"/>
        <dbReference type="Rhea" id="RHEA-COMP:19519"/>
        <dbReference type="ChEBI" id="CHEBI:15378"/>
        <dbReference type="ChEBI" id="CHEBI:57683"/>
        <dbReference type="ChEBI" id="CHEBI:58211"/>
        <dbReference type="ChEBI" id="CHEBI:132517"/>
        <dbReference type="ChEBI" id="CHEBI:132519"/>
        <dbReference type="EC" id="2.4.1.260"/>
    </reaction>
    <physiologicalReaction direction="left-to-right" evidence="11">
        <dbReference type="Rhea" id="RHEA:29536"/>
    </physiologicalReaction>
</comment>
<keyword evidence="4 12" id="KW-0328">Glycosyltransferase</keyword>
<dbReference type="InterPro" id="IPR005599">
    <property type="entry name" value="GPI_mannosylTrfase"/>
</dbReference>
<evidence type="ECO:0000256" key="5">
    <source>
        <dbReference type="ARBA" id="ARBA00022679"/>
    </source>
</evidence>
<dbReference type="PANTHER" id="PTHR22760:SF1">
    <property type="entry name" value="DOL-P-MAN:MAN(7)GLCNAC(2)-PP-DOL ALPHA-1,6-MANNOSYLTRANSFERASE"/>
    <property type="match status" value="1"/>
</dbReference>
<feature type="transmembrane region" description="Helical" evidence="12">
    <location>
        <begin position="40"/>
        <end position="59"/>
    </location>
</feature>
<feature type="transmembrane region" description="Helical" evidence="12">
    <location>
        <begin position="241"/>
        <end position="261"/>
    </location>
</feature>
<comment type="subcellular location">
    <subcellularLocation>
        <location evidence="1 12">Endoplasmic reticulum membrane</location>
        <topology evidence="1 12">Multi-pass membrane protein</topology>
    </subcellularLocation>
</comment>
<comment type="pathway">
    <text evidence="2">Protein modification; protein glycosylation.</text>
</comment>
<comment type="function">
    <text evidence="10">Mannosyltransferase that operates in the biosynthetic pathway of dolichol-linked oligosaccharides, the glycan precursors employed in protein asparagine (N)-glycosylation. The assembly of dolichol-linked oligosaccharides begins on the cytosolic side of the endoplasmic reticulum membrane and finishes in its lumen. The sequential addition of sugars to dolichol pyrophosphate produces dolichol-linked oligosaccharides containing fourteen sugars, including two GlcNAcs, nine mannoses and three glucoses. Once assembled, the oligosaccharide is transferred from the lipid to nascent proteins by oligosaccharyltransferases. In the lumen of the endoplasmic reticulum, adds the eighth mannose residue in an alpha-1,6 linkage onto Man(7)GlcNAc(2)-PP-dolichol to produce Man(8)GlcNAc(2)-PP-dolichol.</text>
</comment>
<feature type="transmembrane region" description="Helical" evidence="12">
    <location>
        <begin position="12"/>
        <end position="31"/>
    </location>
</feature>